<keyword evidence="1" id="KW-0732">Signal</keyword>
<name>A0A974PN51_9HYPH</name>
<evidence type="ECO:0000313" key="2">
    <source>
        <dbReference type="EMBL" id="QRG06274.1"/>
    </source>
</evidence>
<protein>
    <submittedName>
        <fullName evidence="2">Cysteine rich repeat-containing protein</fullName>
    </submittedName>
</protein>
<gene>
    <name evidence="2" type="ORF">EZH22_25480</name>
</gene>
<feature type="signal peptide" evidence="1">
    <location>
        <begin position="1"/>
        <end position="23"/>
    </location>
</feature>
<proteinExistence type="predicted"/>
<evidence type="ECO:0000313" key="3">
    <source>
        <dbReference type="Proteomes" id="UP000596427"/>
    </source>
</evidence>
<evidence type="ECO:0000256" key="1">
    <source>
        <dbReference type="SAM" id="SignalP"/>
    </source>
</evidence>
<dbReference type="AlphaFoldDB" id="A0A974PN51"/>
<dbReference type="KEGG" id="xdi:EZH22_25480"/>
<dbReference type="RefSeq" id="WP_203193183.1">
    <property type="nucleotide sequence ID" value="NZ_CP063362.1"/>
</dbReference>
<feature type="chain" id="PRO_5037961424" evidence="1">
    <location>
        <begin position="24"/>
        <end position="85"/>
    </location>
</feature>
<reference evidence="2 3" key="1">
    <citation type="submission" date="2020-10" db="EMBL/GenBank/DDBJ databases">
        <title>Degradation of 1,4-Dioxane by Xanthobacter sp. YN2, via a Novel Group-2 Soluble Di-Iron Monooxygenase.</title>
        <authorList>
            <person name="Ma F."/>
            <person name="Wang Y."/>
            <person name="Yang J."/>
            <person name="Guo H."/>
            <person name="Su D."/>
            <person name="Yu L."/>
        </authorList>
    </citation>
    <scope>NUCLEOTIDE SEQUENCE [LARGE SCALE GENOMIC DNA]</scope>
    <source>
        <strain evidence="2 3">YN2</strain>
    </source>
</reference>
<dbReference type="GO" id="GO:0016020">
    <property type="term" value="C:membrane"/>
    <property type="evidence" value="ECO:0007669"/>
    <property type="project" value="InterPro"/>
</dbReference>
<dbReference type="Pfam" id="PF00839">
    <property type="entry name" value="Cys_rich_FGFR"/>
    <property type="match status" value="1"/>
</dbReference>
<organism evidence="2 3">
    <name type="scientific">Xanthobacter dioxanivorans</name>
    <dbReference type="NCBI Taxonomy" id="2528964"/>
    <lineage>
        <taxon>Bacteria</taxon>
        <taxon>Pseudomonadati</taxon>
        <taxon>Pseudomonadota</taxon>
        <taxon>Alphaproteobacteria</taxon>
        <taxon>Hyphomicrobiales</taxon>
        <taxon>Xanthobacteraceae</taxon>
        <taxon>Xanthobacter</taxon>
    </lineage>
</organism>
<dbReference type="InterPro" id="IPR001893">
    <property type="entry name" value="Cys-rich_GLG1_repeat"/>
</dbReference>
<dbReference type="Proteomes" id="UP000596427">
    <property type="component" value="Chromosome"/>
</dbReference>
<accession>A0A974PN51</accession>
<sequence length="85" mass="8830">MFHVTRAALFALPLFALASAAGAQSVDPQQAQALRTACEADVKKLCNGVQPGGGRILSCLKEHKAEVTPPCQASLSALATGLRKQ</sequence>
<keyword evidence="3" id="KW-1185">Reference proteome</keyword>
<dbReference type="EMBL" id="CP063362">
    <property type="protein sequence ID" value="QRG06274.1"/>
    <property type="molecule type" value="Genomic_DNA"/>
</dbReference>